<feature type="chain" id="PRO_5039176135" evidence="1">
    <location>
        <begin position="18"/>
        <end position="515"/>
    </location>
</feature>
<comment type="caution">
    <text evidence="2">The sequence shown here is derived from an EMBL/GenBank/DDBJ whole genome shotgun (WGS) entry which is preliminary data.</text>
</comment>
<sequence length="515" mass="55326">MKRTFLAVLMAATMILAASCDKDNGNNNPPEETADPKVTVSIDTVTAYSFTYTVSPSDAETVAWMVLSADESVPTAEDIIANGERMNATVPSITRTAENLTPETGYIVVAAASSGEVYSEVATQSVTTSEEMLVPTVTIGEFTRFTRTAATFTYSHTDAARVSYVAIVQGNEIPAPEQILADGVSIDPDASEATVDNLTAGQRYVLALAAVSDKDMYSEVSDTTFVTMNAYLADEDVSDVEFSDVQAKINGNYITAVFTDESGTTSLQVAFYANLVDKKVPDGTYEVAPDNLQTEGIKPGIAYGENDYEYTVLSLEGGAELGQIDSGTMEVGNGVYTFNFTFNEYFNFSGTFNGEIAFESALGSTLNGDYPEANFSSGEEVSFKAYNWTDGSDDSYVRFLIDDAGGDKFYGEIFTHTAAIPLGTFQANSGEGFEEGTFKIGECSTVSKIRNSGTALEIKPDRSDKNTWSAAPAADGTITITDNGNGTYTLSFDLYDDIGYNFKGTYTGELTMLYF</sequence>
<organism evidence="2 3">
    <name type="scientific">Candidatus Merdivivens pullistercoris</name>
    <dbReference type="NCBI Taxonomy" id="2840873"/>
    <lineage>
        <taxon>Bacteria</taxon>
        <taxon>Pseudomonadati</taxon>
        <taxon>Bacteroidota</taxon>
        <taxon>Bacteroidia</taxon>
        <taxon>Bacteroidales</taxon>
        <taxon>Muribaculaceae</taxon>
        <taxon>Muribaculaceae incertae sedis</taxon>
        <taxon>Candidatus Merdivivens</taxon>
    </lineage>
</organism>
<protein>
    <submittedName>
        <fullName evidence="2">Uncharacterized protein</fullName>
    </submittedName>
</protein>
<name>A0A9D9I2K7_9BACT</name>
<feature type="signal peptide" evidence="1">
    <location>
        <begin position="1"/>
        <end position="17"/>
    </location>
</feature>
<evidence type="ECO:0000313" key="2">
    <source>
        <dbReference type="EMBL" id="MBO8464819.1"/>
    </source>
</evidence>
<evidence type="ECO:0000256" key="1">
    <source>
        <dbReference type="SAM" id="SignalP"/>
    </source>
</evidence>
<dbReference type="EMBL" id="JADIME010000026">
    <property type="protein sequence ID" value="MBO8464819.1"/>
    <property type="molecule type" value="Genomic_DNA"/>
</dbReference>
<reference evidence="2" key="2">
    <citation type="journal article" date="2021" name="PeerJ">
        <title>Extensive microbial diversity within the chicken gut microbiome revealed by metagenomics and culture.</title>
        <authorList>
            <person name="Gilroy R."/>
            <person name="Ravi A."/>
            <person name="Getino M."/>
            <person name="Pursley I."/>
            <person name="Horton D.L."/>
            <person name="Alikhan N.F."/>
            <person name="Baker D."/>
            <person name="Gharbi K."/>
            <person name="Hall N."/>
            <person name="Watson M."/>
            <person name="Adriaenssens E.M."/>
            <person name="Foster-Nyarko E."/>
            <person name="Jarju S."/>
            <person name="Secka A."/>
            <person name="Antonio M."/>
            <person name="Oren A."/>
            <person name="Chaudhuri R.R."/>
            <person name="La Ragione R."/>
            <person name="Hildebrand F."/>
            <person name="Pallen M.J."/>
        </authorList>
    </citation>
    <scope>NUCLEOTIDE SEQUENCE</scope>
    <source>
        <strain evidence="2">10037</strain>
    </source>
</reference>
<dbReference type="InterPro" id="IPR036116">
    <property type="entry name" value="FN3_sf"/>
</dbReference>
<dbReference type="AlphaFoldDB" id="A0A9D9I2K7"/>
<proteinExistence type="predicted"/>
<gene>
    <name evidence="2" type="ORF">IAB93_02325</name>
</gene>
<dbReference type="PROSITE" id="PS51257">
    <property type="entry name" value="PROKAR_LIPOPROTEIN"/>
    <property type="match status" value="1"/>
</dbReference>
<accession>A0A9D9I2K7</accession>
<dbReference type="Proteomes" id="UP000823597">
    <property type="component" value="Unassembled WGS sequence"/>
</dbReference>
<reference evidence="2" key="1">
    <citation type="submission" date="2020-10" db="EMBL/GenBank/DDBJ databases">
        <authorList>
            <person name="Gilroy R."/>
        </authorList>
    </citation>
    <scope>NUCLEOTIDE SEQUENCE</scope>
    <source>
        <strain evidence="2">10037</strain>
    </source>
</reference>
<dbReference type="SUPFAM" id="SSF49265">
    <property type="entry name" value="Fibronectin type III"/>
    <property type="match status" value="1"/>
</dbReference>
<evidence type="ECO:0000313" key="3">
    <source>
        <dbReference type="Proteomes" id="UP000823597"/>
    </source>
</evidence>
<keyword evidence="1" id="KW-0732">Signal</keyword>